<evidence type="ECO:0000256" key="1">
    <source>
        <dbReference type="ARBA" id="ARBA00022679"/>
    </source>
</evidence>
<keyword evidence="1 2" id="KW-0808">Transferase</keyword>
<dbReference type="EMBL" id="CP054569">
    <property type="protein sequence ID" value="QKQ46938.1"/>
    <property type="molecule type" value="Genomic_DNA"/>
</dbReference>
<proteinExistence type="predicted"/>
<dbReference type="OrthoDB" id="9797653at2"/>
<dbReference type="PANTHER" id="PTHR48207:SF3">
    <property type="entry name" value="SUCCINATE--HYDROXYMETHYLGLUTARATE COA-TRANSFERASE"/>
    <property type="match status" value="1"/>
</dbReference>
<accession>A0A3R9MLT4</accession>
<dbReference type="Pfam" id="PF02515">
    <property type="entry name" value="CoA_transf_3"/>
    <property type="match status" value="1"/>
</dbReference>
<evidence type="ECO:0000313" key="3">
    <source>
        <dbReference type="Proteomes" id="UP000509782"/>
    </source>
</evidence>
<gene>
    <name evidence="2" type="ORF">FOC81_09625</name>
</gene>
<sequence>MTATAPVDEPCKPLTGVRIVDFTRVLAGPYCAMLLADLGAEVVKVEIPGGGDPLRLQGPPFHAGMGVTFLAANRNKRSLTLDMQTDEGRELAYRLCMRADVVLENFRPDVMPRLGLGYERLSAERPELVYASISGMGADGPDHRLGAFDLTIQALGGYMSITGERDGAPVKLGTSAFDIVAGLNCHAAVLAALLQRKQTGRGQKIETSLLEGEVAFLANAALEYQLTGNVPGKWGSEHPQLVPYKVFKANDGWLVVAAGYQNQFAAFLGAIEREDLLSDPRYASESERVLNRDALYLELDAEIARHPVESLLERLEAAKVPCAPVNDLEQVFAHRQVRHRQMVREVEHPRYGKLPQVGSAAKFSAFDVAAGWTAPPMLGEHTGEVLNEWLGLDEAQVAALREQRVI</sequence>
<dbReference type="GO" id="GO:0008410">
    <property type="term" value="F:CoA-transferase activity"/>
    <property type="evidence" value="ECO:0007669"/>
    <property type="project" value="TreeGrafter"/>
</dbReference>
<protein>
    <submittedName>
        <fullName evidence="2">CoA transferase</fullName>
    </submittedName>
</protein>
<dbReference type="InterPro" id="IPR044855">
    <property type="entry name" value="CoA-Trfase_III_dom3_sf"/>
</dbReference>
<dbReference type="RefSeq" id="WP_088147342.1">
    <property type="nucleotide sequence ID" value="NZ_BLWG01000662.1"/>
</dbReference>
<dbReference type="Gene3D" id="3.30.1540.10">
    <property type="entry name" value="formyl-coa transferase, domain 3"/>
    <property type="match status" value="1"/>
</dbReference>
<dbReference type="Proteomes" id="UP000509782">
    <property type="component" value="Chromosome"/>
</dbReference>
<evidence type="ECO:0000313" key="2">
    <source>
        <dbReference type="EMBL" id="QKQ46938.1"/>
    </source>
</evidence>
<dbReference type="SUPFAM" id="SSF89796">
    <property type="entry name" value="CoA-transferase family III (CaiB/BaiF)"/>
    <property type="match status" value="1"/>
</dbReference>
<organism evidence="2 3">
    <name type="scientific">Achromobacter denitrificans</name>
    <name type="common">Alcaligenes denitrificans</name>
    <dbReference type="NCBI Taxonomy" id="32002"/>
    <lineage>
        <taxon>Bacteria</taxon>
        <taxon>Pseudomonadati</taxon>
        <taxon>Pseudomonadota</taxon>
        <taxon>Betaproteobacteria</taxon>
        <taxon>Burkholderiales</taxon>
        <taxon>Alcaligenaceae</taxon>
        <taxon>Achromobacter</taxon>
    </lineage>
</organism>
<dbReference type="InterPro" id="IPR023606">
    <property type="entry name" value="CoA-Trfase_III_dom_1_sf"/>
</dbReference>
<reference evidence="2 3" key="1">
    <citation type="submission" date="2020-05" db="EMBL/GenBank/DDBJ databases">
        <title>FDA dAtabase for Regulatory Grade micrObial Sequences (FDA-ARGOS): Supporting development and validation of Infectious Disease Dx tests.</title>
        <authorList>
            <person name="Sproer C."/>
            <person name="Gronow S."/>
            <person name="Severitt S."/>
            <person name="Schroder I."/>
            <person name="Tallon L."/>
            <person name="Sadzewicz L."/>
            <person name="Zhao X."/>
            <person name="Vavikolanu K."/>
            <person name="Mehta A."/>
            <person name="Aluvathingal J."/>
            <person name="Nadendla S."/>
            <person name="Myers T."/>
            <person name="Yan Y."/>
            <person name="Sichtig H."/>
        </authorList>
    </citation>
    <scope>NUCLEOTIDE SEQUENCE [LARGE SCALE GENOMIC DNA]</scope>
    <source>
        <strain evidence="2 3">FDAARGOS_787</strain>
    </source>
</reference>
<name>A0A3R9MLT4_ACHDE</name>
<dbReference type="InterPro" id="IPR003673">
    <property type="entry name" value="CoA-Trfase_fam_III"/>
</dbReference>
<dbReference type="Gene3D" id="3.40.50.10540">
    <property type="entry name" value="Crotonobetainyl-coa:carnitine coa-transferase, domain 1"/>
    <property type="match status" value="1"/>
</dbReference>
<dbReference type="AlphaFoldDB" id="A0A3R9MLT4"/>
<dbReference type="InterPro" id="IPR050483">
    <property type="entry name" value="CoA-transferase_III_domain"/>
</dbReference>
<dbReference type="PANTHER" id="PTHR48207">
    <property type="entry name" value="SUCCINATE--HYDROXYMETHYLGLUTARATE COA-TRANSFERASE"/>
    <property type="match status" value="1"/>
</dbReference>